<evidence type="ECO:0000256" key="1">
    <source>
        <dbReference type="SAM" id="SignalP"/>
    </source>
</evidence>
<name>A0A938XWG9_9FIRM</name>
<dbReference type="Gene3D" id="2.40.160.50">
    <property type="entry name" value="membrane protein fhac: a member of the omp85/tpsb transporter family"/>
    <property type="match status" value="1"/>
</dbReference>
<dbReference type="RefSeq" id="WP_204702277.1">
    <property type="nucleotide sequence ID" value="NZ_JAFBDQ010000013.1"/>
</dbReference>
<keyword evidence="1" id="KW-0732">Signal</keyword>
<keyword evidence="3" id="KW-1185">Reference proteome</keyword>
<reference evidence="2" key="1">
    <citation type="submission" date="2021-01" db="EMBL/GenBank/DDBJ databases">
        <title>Genomic Encyclopedia of Type Strains, Phase IV (KMG-IV): sequencing the most valuable type-strain genomes for metagenomic binning, comparative biology and taxonomic classification.</title>
        <authorList>
            <person name="Goeker M."/>
        </authorList>
    </citation>
    <scope>NUCLEOTIDE SEQUENCE</scope>
    <source>
        <strain evidence="2">DSM 23230</strain>
    </source>
</reference>
<evidence type="ECO:0000313" key="3">
    <source>
        <dbReference type="Proteomes" id="UP000774000"/>
    </source>
</evidence>
<dbReference type="AlphaFoldDB" id="A0A938XWG9"/>
<accession>A0A938XWG9</accession>
<organism evidence="2 3">
    <name type="scientific">Halanaerobacter jeridensis</name>
    <dbReference type="NCBI Taxonomy" id="706427"/>
    <lineage>
        <taxon>Bacteria</taxon>
        <taxon>Bacillati</taxon>
        <taxon>Bacillota</taxon>
        <taxon>Clostridia</taxon>
        <taxon>Halanaerobiales</taxon>
        <taxon>Halobacteroidaceae</taxon>
        <taxon>Halanaerobacter</taxon>
    </lineage>
</organism>
<feature type="signal peptide" evidence="1">
    <location>
        <begin position="1"/>
        <end position="23"/>
    </location>
</feature>
<feature type="chain" id="PRO_5037520434" evidence="1">
    <location>
        <begin position="24"/>
        <end position="331"/>
    </location>
</feature>
<evidence type="ECO:0000313" key="2">
    <source>
        <dbReference type="EMBL" id="MBM7557531.1"/>
    </source>
</evidence>
<gene>
    <name evidence="2" type="ORF">JOC47_002397</name>
</gene>
<comment type="caution">
    <text evidence="2">The sequence shown here is derived from an EMBL/GenBank/DDBJ whole genome shotgun (WGS) entry which is preliminary data.</text>
</comment>
<dbReference type="EMBL" id="JAFBDQ010000013">
    <property type="protein sequence ID" value="MBM7557531.1"/>
    <property type="molecule type" value="Genomic_DNA"/>
</dbReference>
<sequence>MKSYKIMLCLLFLLLIATPIAGAEESNSTLSNNILVKEARRLQKMGERIQNEIERPLSLGEDIDLSFDIDWSSDFLVDTKLRMNKEKREYVLEYAELKEEADGENYDYQTTGYATKLQVNNLINEEVKLNFGVIYSENDYREANDSHRYTVLRAENILKDKDEKSKLRVVTDYAIAVSEQQENFQKIKLDWQLINELSSDEQLIYNLKTGITTKETPRAYRFKVGGYNYLNLLGQEDEKAGDVFVANSFKYQNKLLGAHKFEYLVLEKILGVAFVNISKTTTREELWHGGLEVDMGLGLNTELKLGEIKAGLEVDDIDSSPQFHLKFKEDF</sequence>
<proteinExistence type="predicted"/>
<protein>
    <submittedName>
        <fullName evidence="2">Uncharacterized protein</fullName>
    </submittedName>
</protein>
<dbReference type="Proteomes" id="UP000774000">
    <property type="component" value="Unassembled WGS sequence"/>
</dbReference>